<keyword evidence="1" id="KW-0812">Transmembrane</keyword>
<keyword evidence="3" id="KW-1185">Reference proteome</keyword>
<proteinExistence type="predicted"/>
<gene>
    <name evidence="2" type="ORF">AOC36_11285</name>
</gene>
<dbReference type="RefSeq" id="WP_067634382.1">
    <property type="nucleotide sequence ID" value="NZ_CP013213.1"/>
</dbReference>
<dbReference type="Proteomes" id="UP000063781">
    <property type="component" value="Chromosome"/>
</dbReference>
<name>A0A109UHP4_9FIRM</name>
<dbReference type="OrthoDB" id="1100174at2"/>
<dbReference type="STRING" id="1514105.AOC36_11285"/>
<dbReference type="EMBL" id="CP013213">
    <property type="protein sequence ID" value="AMC94533.1"/>
    <property type="molecule type" value="Genomic_DNA"/>
</dbReference>
<dbReference type="KEGG" id="erl:AOC36_11285"/>
<keyword evidence="1" id="KW-1133">Transmembrane helix</keyword>
<evidence type="ECO:0000313" key="3">
    <source>
        <dbReference type="Proteomes" id="UP000063781"/>
    </source>
</evidence>
<protein>
    <submittedName>
        <fullName evidence="2">Uncharacterized protein</fullName>
    </submittedName>
</protein>
<evidence type="ECO:0000313" key="2">
    <source>
        <dbReference type="EMBL" id="AMC94533.1"/>
    </source>
</evidence>
<feature type="transmembrane region" description="Helical" evidence="1">
    <location>
        <begin position="12"/>
        <end position="33"/>
    </location>
</feature>
<feature type="transmembrane region" description="Helical" evidence="1">
    <location>
        <begin position="39"/>
        <end position="62"/>
    </location>
</feature>
<accession>A0A109UHP4</accession>
<reference evidence="2 3" key="1">
    <citation type="submission" date="2015-10" db="EMBL/GenBank/DDBJ databases">
        <title>Erysipelothrix larvae sp. LV19 isolated from the larval gut of the rhinoceros beetle, Trypoxylus dichotomus.</title>
        <authorList>
            <person name="Lim S."/>
            <person name="Kim B.-C."/>
        </authorList>
    </citation>
    <scope>NUCLEOTIDE SEQUENCE [LARGE SCALE GENOMIC DNA]</scope>
    <source>
        <strain evidence="2 3">LV19</strain>
    </source>
</reference>
<keyword evidence="1" id="KW-0472">Membrane</keyword>
<sequence length="90" mass="10128">MAKRMKTIRIIFLTFAFIVLIVGLFFSYLIAQLEDAPGVVILGSAVSLFGFAILWGLGELIAATMHNSEMLMELKDTLEYEQENDDHEES</sequence>
<dbReference type="AlphaFoldDB" id="A0A109UHP4"/>
<evidence type="ECO:0000256" key="1">
    <source>
        <dbReference type="SAM" id="Phobius"/>
    </source>
</evidence>
<organism evidence="2 3">
    <name type="scientific">Erysipelothrix larvae</name>
    <dbReference type="NCBI Taxonomy" id="1514105"/>
    <lineage>
        <taxon>Bacteria</taxon>
        <taxon>Bacillati</taxon>
        <taxon>Bacillota</taxon>
        <taxon>Erysipelotrichia</taxon>
        <taxon>Erysipelotrichales</taxon>
        <taxon>Erysipelotrichaceae</taxon>
        <taxon>Erysipelothrix</taxon>
    </lineage>
</organism>